<dbReference type="Pfam" id="PF17820">
    <property type="entry name" value="PDZ_6"/>
    <property type="match status" value="1"/>
</dbReference>
<keyword evidence="1" id="KW-0812">Transmembrane</keyword>
<dbReference type="InterPro" id="IPR036034">
    <property type="entry name" value="PDZ_sf"/>
</dbReference>
<comment type="caution">
    <text evidence="3">The sequence shown here is derived from an EMBL/GenBank/DDBJ whole genome shotgun (WGS) entry which is preliminary data.</text>
</comment>
<proteinExistence type="predicted"/>
<dbReference type="STRING" id="1236971.JCM9152_3049"/>
<protein>
    <submittedName>
        <fullName evidence="3">Cell division topological determinant MinJ</fullName>
    </submittedName>
</protein>
<keyword evidence="1" id="KW-0472">Membrane</keyword>
<gene>
    <name evidence="3" type="ORF">JCM9152_3049</name>
</gene>
<organism evidence="3 4">
    <name type="scientific">Halalkalibacter hemicellulosilyticusJCM 9152</name>
    <dbReference type="NCBI Taxonomy" id="1236971"/>
    <lineage>
        <taxon>Bacteria</taxon>
        <taxon>Bacillati</taxon>
        <taxon>Bacillota</taxon>
        <taxon>Bacilli</taxon>
        <taxon>Bacillales</taxon>
        <taxon>Bacillaceae</taxon>
        <taxon>Halalkalibacter</taxon>
    </lineage>
</organism>
<evidence type="ECO:0000313" key="3">
    <source>
        <dbReference type="EMBL" id="GAE31573.1"/>
    </source>
</evidence>
<feature type="domain" description="PDZ" evidence="2">
    <location>
        <begin position="307"/>
        <end position="349"/>
    </location>
</feature>
<dbReference type="EMBL" id="BAUU01000021">
    <property type="protein sequence ID" value="GAE31573.1"/>
    <property type="molecule type" value="Genomic_DNA"/>
</dbReference>
<accession>W4QIV8</accession>
<keyword evidence="1" id="KW-1133">Transmembrane helix</keyword>
<feature type="transmembrane region" description="Helical" evidence="1">
    <location>
        <begin position="12"/>
        <end position="35"/>
    </location>
</feature>
<dbReference type="Gene3D" id="2.30.42.10">
    <property type="match status" value="1"/>
</dbReference>
<dbReference type="AlphaFoldDB" id="W4QIV8"/>
<sequence length="394" mass="44568">MVVDILQTIGIFLAYFFANPLLYIGIGMTLFLSYLRIKSERKSFHTRVYGKRADFLIPFLPALVMGVYVSIVTILIGLTVSIQWLLLVSALYLILAFSLRTRFVSPTYVFGLLLLIYVFAPFFESFNWFHPIADAIQSTNITSVAILLALSLMAEGILIRTNGLTHTSPRLEKSKRGKWIGYHDANRLWILPVIAFVPEGMIPTLPFWPILSVGELSLQPIVFPILIGFQLQVRGFYPPTAVRKYGQVVLLLGLGAMVLSIGTYFFLWIALILAIGLIIAREVMIFLFKKRDEDQPPYFSSRSTGCIIVGVLPGSPAEKMKLHIGETIRKVNGELIHNEHDFYERLQVNSAFCKLEVVDLNGEVRFAQTALYDGEHHQIGVLFVKQDHQWQNSI</sequence>
<feature type="transmembrane region" description="Helical" evidence="1">
    <location>
        <begin position="216"/>
        <end position="233"/>
    </location>
</feature>
<dbReference type="Proteomes" id="UP000018895">
    <property type="component" value="Unassembled WGS sequence"/>
</dbReference>
<feature type="transmembrane region" description="Helical" evidence="1">
    <location>
        <begin position="55"/>
        <end position="76"/>
    </location>
</feature>
<evidence type="ECO:0000256" key="1">
    <source>
        <dbReference type="SAM" id="Phobius"/>
    </source>
</evidence>
<evidence type="ECO:0000313" key="4">
    <source>
        <dbReference type="Proteomes" id="UP000018895"/>
    </source>
</evidence>
<dbReference type="RefSeq" id="WP_035345428.1">
    <property type="nucleotide sequence ID" value="NZ_BAUU01000021.1"/>
</dbReference>
<feature type="transmembrane region" description="Helical" evidence="1">
    <location>
        <begin position="106"/>
        <end position="123"/>
    </location>
</feature>
<feature type="transmembrane region" description="Helical" evidence="1">
    <location>
        <begin position="143"/>
        <end position="167"/>
    </location>
</feature>
<evidence type="ECO:0000259" key="2">
    <source>
        <dbReference type="Pfam" id="PF17820"/>
    </source>
</evidence>
<name>W4QIV8_9BACI</name>
<keyword evidence="4" id="KW-1185">Reference proteome</keyword>
<keyword evidence="3" id="KW-0132">Cell division</keyword>
<keyword evidence="3" id="KW-0131">Cell cycle</keyword>
<feature type="transmembrane region" description="Helical" evidence="1">
    <location>
        <begin position="188"/>
        <end position="210"/>
    </location>
</feature>
<dbReference type="SUPFAM" id="SSF50156">
    <property type="entry name" value="PDZ domain-like"/>
    <property type="match status" value="1"/>
</dbReference>
<reference evidence="3" key="1">
    <citation type="journal article" date="2014" name="Genome Announc.">
        <title>Draft Genome Sequences of Three Alkaliphilic Bacillus Strains, Bacillus wakoensis JCM 9140T, Bacillus akibai JCM 9157T, and Bacillus hemicellulosilyticus JCM 9152T.</title>
        <authorList>
            <person name="Yuki M."/>
            <person name="Oshima K."/>
            <person name="Suda W."/>
            <person name="Oshida Y."/>
            <person name="Kitamura K."/>
            <person name="Iida T."/>
            <person name="Hattori M."/>
            <person name="Ohkuma M."/>
        </authorList>
    </citation>
    <scope>NUCLEOTIDE SEQUENCE [LARGE SCALE GENOMIC DNA]</scope>
    <source>
        <strain evidence="3">JCM 9152</strain>
    </source>
</reference>
<dbReference type="GO" id="GO:0051301">
    <property type="term" value="P:cell division"/>
    <property type="evidence" value="ECO:0007669"/>
    <property type="project" value="UniProtKB-KW"/>
</dbReference>
<dbReference type="InterPro" id="IPR041489">
    <property type="entry name" value="PDZ_6"/>
</dbReference>
<feature type="transmembrane region" description="Helical" evidence="1">
    <location>
        <begin position="245"/>
        <end position="262"/>
    </location>
</feature>
<feature type="transmembrane region" description="Helical" evidence="1">
    <location>
        <begin position="82"/>
        <end position="99"/>
    </location>
</feature>
<dbReference type="OrthoDB" id="198399at2"/>